<proteinExistence type="predicted"/>
<reference evidence="2 3" key="1">
    <citation type="submission" date="2021-10" db="EMBL/GenBank/DDBJ databases">
        <title>Collection of gut derived symbiotic bacterial strains cultured from healthy donors.</title>
        <authorList>
            <person name="Lin H."/>
            <person name="Littmann E."/>
            <person name="Kohout C."/>
            <person name="Pamer E.G."/>
        </authorList>
    </citation>
    <scope>NUCLEOTIDE SEQUENCE [LARGE SCALE GENOMIC DNA]</scope>
    <source>
        <strain evidence="2 3">DFI.1.165</strain>
    </source>
</reference>
<dbReference type="Proteomes" id="UP001299546">
    <property type="component" value="Unassembled WGS sequence"/>
</dbReference>
<evidence type="ECO:0000313" key="3">
    <source>
        <dbReference type="Proteomes" id="UP001299546"/>
    </source>
</evidence>
<organism evidence="2 3">
    <name type="scientific">Bariatricus massiliensis</name>
    <dbReference type="NCBI Taxonomy" id="1745713"/>
    <lineage>
        <taxon>Bacteria</taxon>
        <taxon>Bacillati</taxon>
        <taxon>Bacillota</taxon>
        <taxon>Clostridia</taxon>
        <taxon>Lachnospirales</taxon>
        <taxon>Lachnospiraceae</taxon>
        <taxon>Bariatricus</taxon>
    </lineage>
</organism>
<dbReference type="RefSeq" id="WP_066732484.1">
    <property type="nucleotide sequence ID" value="NZ_JAJCIQ010000001.1"/>
</dbReference>
<protein>
    <submittedName>
        <fullName evidence="2">DUF5716 family protein</fullName>
    </submittedName>
</protein>
<dbReference type="Pfam" id="PF18980">
    <property type="entry name" value="DUF5716_C"/>
    <property type="match status" value="1"/>
</dbReference>
<feature type="domain" description="DUF5716" evidence="1">
    <location>
        <begin position="112"/>
        <end position="416"/>
    </location>
</feature>
<accession>A0ABS8DCS5</accession>
<keyword evidence="3" id="KW-1185">Reference proteome</keyword>
<evidence type="ECO:0000259" key="1">
    <source>
        <dbReference type="Pfam" id="PF18980"/>
    </source>
</evidence>
<gene>
    <name evidence="2" type="ORF">LIZ65_02860</name>
</gene>
<evidence type="ECO:0000313" key="2">
    <source>
        <dbReference type="EMBL" id="MCB7386219.1"/>
    </source>
</evidence>
<name>A0ABS8DCS5_9FIRM</name>
<comment type="caution">
    <text evidence="2">The sequence shown here is derived from an EMBL/GenBank/DDBJ whole genome shotgun (WGS) entry which is preliminary data.</text>
</comment>
<sequence length="427" mass="49534">MSHGSIIGYDINAKVCQISYYSEETMEPETLEMSVDNYQIPLVMTYYKDIWTYGKNASRMSTVRGSVTVSDIWESALKKERLQIEGHEFEAVWLLAEFVKQTLLTFTDIESITFTVPDMSEDIRYLLKGIGQRLGISKEFIYIQDYKESFCHYMFNQPKELWQYESALFYCDQDVIRAYMLRELKTGYRKSKETFVTVDKVAEAQMEELESVYPVLNVDKAKAADEHFKCFIQSVFDKKLVSSVFLTGEGFENNWYPNSLRVLCNGRRAFMGNNLYSKGACYTAYRRIEEKEDEPIYLDETKMTEQICLKLRSGGEEGWYPLVAWGSHWYEADRQCEVLMEDTEDIELHIESLVTGELKAVTVSFDGLPHRKNYALRLKIQTRFSDERTCHIIFEDIGFGEFFPPSGFSVEKVIELGGSNGQFNSLS</sequence>
<dbReference type="EMBL" id="JAJCIS010000001">
    <property type="protein sequence ID" value="MCB7386219.1"/>
    <property type="molecule type" value="Genomic_DNA"/>
</dbReference>
<dbReference type="InterPro" id="IPR043770">
    <property type="entry name" value="DUF5716_C"/>
</dbReference>